<organism evidence="7 8">
    <name type="scientific">Plakobranchus ocellatus</name>
    <dbReference type="NCBI Taxonomy" id="259542"/>
    <lineage>
        <taxon>Eukaryota</taxon>
        <taxon>Metazoa</taxon>
        <taxon>Spiralia</taxon>
        <taxon>Lophotrochozoa</taxon>
        <taxon>Mollusca</taxon>
        <taxon>Gastropoda</taxon>
        <taxon>Heterobranchia</taxon>
        <taxon>Euthyneura</taxon>
        <taxon>Panpulmonata</taxon>
        <taxon>Sacoglossa</taxon>
        <taxon>Placobranchoidea</taxon>
        <taxon>Plakobranchidae</taxon>
        <taxon>Plakobranchus</taxon>
    </lineage>
</organism>
<dbReference type="Proteomes" id="UP000735302">
    <property type="component" value="Unassembled WGS sequence"/>
</dbReference>
<dbReference type="GO" id="GO:0007018">
    <property type="term" value="P:microtubule-based movement"/>
    <property type="evidence" value="ECO:0007669"/>
    <property type="project" value="InterPro"/>
</dbReference>
<feature type="region of interest" description="Disordered" evidence="5">
    <location>
        <begin position="85"/>
        <end position="110"/>
    </location>
</feature>
<feature type="region of interest" description="Disordered" evidence="5">
    <location>
        <begin position="1"/>
        <end position="21"/>
    </location>
</feature>
<dbReference type="GO" id="GO:0007052">
    <property type="term" value="P:mitotic spindle organization"/>
    <property type="evidence" value="ECO:0007669"/>
    <property type="project" value="TreeGrafter"/>
</dbReference>
<dbReference type="PANTHER" id="PTHR47969:SF28">
    <property type="entry name" value="KINESIN-LIKE PROTEIN KIF21B"/>
    <property type="match status" value="1"/>
</dbReference>
<evidence type="ECO:0000256" key="1">
    <source>
        <dbReference type="ARBA" id="ARBA00022490"/>
    </source>
</evidence>
<dbReference type="GO" id="GO:0005875">
    <property type="term" value="C:microtubule associated complex"/>
    <property type="evidence" value="ECO:0007669"/>
    <property type="project" value="TreeGrafter"/>
</dbReference>
<evidence type="ECO:0000259" key="6">
    <source>
        <dbReference type="Pfam" id="PF23203"/>
    </source>
</evidence>
<dbReference type="Pfam" id="PF23203">
    <property type="entry name" value="KIF21A"/>
    <property type="match status" value="1"/>
</dbReference>
<dbReference type="AlphaFoldDB" id="A0AAV3YYY8"/>
<dbReference type="CDD" id="cd22248">
    <property type="entry name" value="Rcc_KIF21"/>
    <property type="match status" value="1"/>
</dbReference>
<proteinExistence type="predicted"/>
<dbReference type="EMBL" id="BLXT01001751">
    <property type="protein sequence ID" value="GFN87597.1"/>
    <property type="molecule type" value="Genomic_DNA"/>
</dbReference>
<keyword evidence="2" id="KW-0493">Microtubule</keyword>
<dbReference type="InterPro" id="IPR027640">
    <property type="entry name" value="Kinesin-like_fam"/>
</dbReference>
<accession>A0AAV3YYY8</accession>
<keyword evidence="8" id="KW-1185">Reference proteome</keyword>
<feature type="domain" description="KIF21A/B second helical" evidence="6">
    <location>
        <begin position="103"/>
        <end position="206"/>
    </location>
</feature>
<dbReference type="GO" id="GO:0005874">
    <property type="term" value="C:microtubule"/>
    <property type="evidence" value="ECO:0007669"/>
    <property type="project" value="UniProtKB-KW"/>
</dbReference>
<keyword evidence="3 4" id="KW-0175">Coiled coil</keyword>
<name>A0AAV3YYY8_9GAST</name>
<reference evidence="7 8" key="1">
    <citation type="journal article" date="2021" name="Elife">
        <title>Chloroplast acquisition without the gene transfer in kleptoplastic sea slugs, Plakobranchus ocellatus.</title>
        <authorList>
            <person name="Maeda T."/>
            <person name="Takahashi S."/>
            <person name="Yoshida T."/>
            <person name="Shimamura S."/>
            <person name="Takaki Y."/>
            <person name="Nagai Y."/>
            <person name="Toyoda A."/>
            <person name="Suzuki Y."/>
            <person name="Arimoto A."/>
            <person name="Ishii H."/>
            <person name="Satoh N."/>
            <person name="Nishiyama T."/>
            <person name="Hasebe M."/>
            <person name="Maruyama T."/>
            <person name="Minagawa J."/>
            <person name="Obokata J."/>
            <person name="Shigenobu S."/>
        </authorList>
    </citation>
    <scope>NUCLEOTIDE SEQUENCE [LARGE SCALE GENOMIC DNA]</scope>
</reference>
<comment type="caution">
    <text evidence="7">The sequence shown here is derived from an EMBL/GenBank/DDBJ whole genome shotgun (WGS) entry which is preliminary data.</text>
</comment>
<evidence type="ECO:0000256" key="5">
    <source>
        <dbReference type="SAM" id="MobiDB-lite"/>
    </source>
</evidence>
<evidence type="ECO:0000256" key="4">
    <source>
        <dbReference type="SAM" id="Coils"/>
    </source>
</evidence>
<dbReference type="GO" id="GO:0051231">
    <property type="term" value="P:spindle elongation"/>
    <property type="evidence" value="ECO:0007669"/>
    <property type="project" value="TreeGrafter"/>
</dbReference>
<dbReference type="PANTHER" id="PTHR47969">
    <property type="entry name" value="CHROMOSOME-ASSOCIATED KINESIN KIF4A-RELATED"/>
    <property type="match status" value="1"/>
</dbReference>
<feature type="region of interest" description="Disordered" evidence="5">
    <location>
        <begin position="59"/>
        <end position="78"/>
    </location>
</feature>
<dbReference type="GO" id="GO:0003777">
    <property type="term" value="F:microtubule motor activity"/>
    <property type="evidence" value="ECO:0007669"/>
    <property type="project" value="InterPro"/>
</dbReference>
<feature type="coiled-coil region" evidence="4">
    <location>
        <begin position="137"/>
        <end position="205"/>
    </location>
</feature>
<evidence type="ECO:0000256" key="3">
    <source>
        <dbReference type="ARBA" id="ARBA00023054"/>
    </source>
</evidence>
<evidence type="ECO:0000313" key="7">
    <source>
        <dbReference type="EMBL" id="GFN87597.1"/>
    </source>
</evidence>
<keyword evidence="1" id="KW-0963">Cytoplasm</keyword>
<evidence type="ECO:0000313" key="8">
    <source>
        <dbReference type="Proteomes" id="UP000735302"/>
    </source>
</evidence>
<gene>
    <name evidence="7" type="ORF">PoB_001410300</name>
</gene>
<dbReference type="InterPro" id="IPR056532">
    <property type="entry name" value="KIF21A/B_hel_2"/>
</dbReference>
<sequence length="208" mass="24250">MKQVKEEMDKNKQGEARRNREMAQLRKEQLKRENVIKALERQTVQKDAVLKRKQEEVEALRKKHMSKPMSAKAAGRVGKYDRPVTIPIAPVSSGGPRKRRKSEFSPKIAKQKWDSIEKNISSQITKKQTITMLERDMNVWLKQREKCTKELQKYERREKEAMNSNQPIEAIQRLRATVADLALKVEHAQENINECQSNIMQVEESKVG</sequence>
<evidence type="ECO:0000256" key="2">
    <source>
        <dbReference type="ARBA" id="ARBA00022701"/>
    </source>
</evidence>
<protein>
    <submittedName>
        <fullName evidence="7">Kinesin-like protein kif21a</fullName>
    </submittedName>
</protein>